<gene>
    <name evidence="11" type="ORF">UABAM_02975</name>
</gene>
<dbReference type="InterPro" id="IPR011047">
    <property type="entry name" value="Quinoprotein_ADH-like_sf"/>
</dbReference>
<evidence type="ECO:0000256" key="1">
    <source>
        <dbReference type="ARBA" id="ARBA00012513"/>
    </source>
</evidence>
<protein>
    <recommendedName>
        <fullName evidence="1">non-specific serine/threonine protein kinase</fullName>
        <ecNumber evidence="1">2.7.11.1</ecNumber>
    </recommendedName>
</protein>
<feature type="binding site" evidence="7">
    <location>
        <position position="63"/>
    </location>
    <ligand>
        <name>ATP</name>
        <dbReference type="ChEBI" id="CHEBI:30616"/>
    </ligand>
</feature>
<keyword evidence="9" id="KW-0472">Membrane</keyword>
<feature type="domain" description="Protein kinase" evidence="10">
    <location>
        <begin position="34"/>
        <end position="293"/>
    </location>
</feature>
<dbReference type="CDD" id="cd14014">
    <property type="entry name" value="STKc_PknB_like"/>
    <property type="match status" value="1"/>
</dbReference>
<feature type="transmembrane region" description="Helical" evidence="9">
    <location>
        <begin position="313"/>
        <end position="332"/>
    </location>
</feature>
<dbReference type="InterPro" id="IPR015943">
    <property type="entry name" value="WD40/YVTN_repeat-like_dom_sf"/>
</dbReference>
<keyword evidence="12" id="KW-1185">Reference proteome</keyword>
<organism evidence="11 12">
    <name type="scientific">Uabimicrobium amorphum</name>
    <dbReference type="NCBI Taxonomy" id="2596890"/>
    <lineage>
        <taxon>Bacteria</taxon>
        <taxon>Pseudomonadati</taxon>
        <taxon>Planctomycetota</taxon>
        <taxon>Candidatus Uabimicrobiia</taxon>
        <taxon>Candidatus Uabimicrobiales</taxon>
        <taxon>Candidatus Uabimicrobiaceae</taxon>
        <taxon>Candidatus Uabimicrobium</taxon>
    </lineage>
</organism>
<dbReference type="EMBL" id="AP019860">
    <property type="protein sequence ID" value="BBM84614.1"/>
    <property type="molecule type" value="Genomic_DNA"/>
</dbReference>
<feature type="compositionally biased region" description="Basic and acidic residues" evidence="8">
    <location>
        <begin position="473"/>
        <end position="496"/>
    </location>
</feature>
<dbReference type="AlphaFoldDB" id="A0A5S9IMU1"/>
<keyword evidence="6 7" id="KW-0067">ATP-binding</keyword>
<dbReference type="PROSITE" id="PS50011">
    <property type="entry name" value="PROTEIN_KINASE_DOM"/>
    <property type="match status" value="1"/>
</dbReference>
<dbReference type="PROSITE" id="PS00108">
    <property type="entry name" value="PROTEIN_KINASE_ST"/>
    <property type="match status" value="1"/>
</dbReference>
<dbReference type="InterPro" id="IPR017441">
    <property type="entry name" value="Protein_kinase_ATP_BS"/>
</dbReference>
<dbReference type="InterPro" id="IPR008271">
    <property type="entry name" value="Ser/Thr_kinase_AS"/>
</dbReference>
<dbReference type="SMART" id="SM00220">
    <property type="entry name" value="S_TKc"/>
    <property type="match status" value="1"/>
</dbReference>
<evidence type="ECO:0000256" key="4">
    <source>
        <dbReference type="ARBA" id="ARBA00022741"/>
    </source>
</evidence>
<evidence type="ECO:0000256" key="7">
    <source>
        <dbReference type="PROSITE-ProRule" id="PRU10141"/>
    </source>
</evidence>
<evidence type="ECO:0000313" key="11">
    <source>
        <dbReference type="EMBL" id="BBM84614.1"/>
    </source>
</evidence>
<dbReference type="KEGG" id="uam:UABAM_02975"/>
<dbReference type="PANTHER" id="PTHR43289:SF6">
    <property type="entry name" value="SERINE_THREONINE-PROTEIN KINASE NEKL-3"/>
    <property type="match status" value="1"/>
</dbReference>
<dbReference type="RefSeq" id="WP_151968757.1">
    <property type="nucleotide sequence ID" value="NZ_AP019860.1"/>
</dbReference>
<evidence type="ECO:0000256" key="9">
    <source>
        <dbReference type="SAM" id="Phobius"/>
    </source>
</evidence>
<keyword evidence="5 11" id="KW-0418">Kinase</keyword>
<evidence type="ECO:0000256" key="8">
    <source>
        <dbReference type="SAM" id="MobiDB-lite"/>
    </source>
</evidence>
<reference evidence="11 12" key="1">
    <citation type="submission" date="2019-08" db="EMBL/GenBank/DDBJ databases">
        <title>Complete genome sequence of Candidatus Uab amorphum.</title>
        <authorList>
            <person name="Shiratori T."/>
            <person name="Suzuki S."/>
            <person name="Kakizawa Y."/>
            <person name="Ishida K."/>
        </authorList>
    </citation>
    <scope>NUCLEOTIDE SEQUENCE [LARGE SCALE GENOMIC DNA]</scope>
    <source>
        <strain evidence="11 12">SRT547</strain>
    </source>
</reference>
<evidence type="ECO:0000256" key="3">
    <source>
        <dbReference type="ARBA" id="ARBA00022679"/>
    </source>
</evidence>
<dbReference type="EC" id="2.7.11.1" evidence="1"/>
<keyword evidence="9" id="KW-1133">Transmembrane helix</keyword>
<keyword evidence="4 7" id="KW-0547">Nucleotide-binding</keyword>
<dbReference type="OrthoDB" id="292616at2"/>
<dbReference type="InterPro" id="IPR000719">
    <property type="entry name" value="Prot_kinase_dom"/>
</dbReference>
<dbReference type="SUPFAM" id="SSF50998">
    <property type="entry name" value="Quinoprotein alcohol dehydrogenase-like"/>
    <property type="match status" value="1"/>
</dbReference>
<dbReference type="Pfam" id="PF00069">
    <property type="entry name" value="Pkinase"/>
    <property type="match status" value="1"/>
</dbReference>
<keyword evidence="9" id="KW-0812">Transmembrane</keyword>
<feature type="region of interest" description="Disordered" evidence="8">
    <location>
        <begin position="473"/>
        <end position="516"/>
    </location>
</feature>
<feature type="compositionally biased region" description="Polar residues" evidence="8">
    <location>
        <begin position="498"/>
        <end position="509"/>
    </location>
</feature>
<evidence type="ECO:0000259" key="10">
    <source>
        <dbReference type="PROSITE" id="PS50011"/>
    </source>
</evidence>
<dbReference type="PANTHER" id="PTHR43289">
    <property type="entry name" value="MITOGEN-ACTIVATED PROTEIN KINASE KINASE KINASE 20-RELATED"/>
    <property type="match status" value="1"/>
</dbReference>
<accession>A0A5S9IMU1</accession>
<evidence type="ECO:0000256" key="2">
    <source>
        <dbReference type="ARBA" id="ARBA00022527"/>
    </source>
</evidence>
<keyword evidence="3" id="KW-0808">Transferase</keyword>
<dbReference type="Proteomes" id="UP000326354">
    <property type="component" value="Chromosome"/>
</dbReference>
<evidence type="ECO:0000313" key="12">
    <source>
        <dbReference type="Proteomes" id="UP000326354"/>
    </source>
</evidence>
<dbReference type="FunFam" id="1.10.510.10:FF:000021">
    <property type="entry name" value="Serine/threonine protein kinase"/>
    <property type="match status" value="1"/>
</dbReference>
<dbReference type="GO" id="GO:0005524">
    <property type="term" value="F:ATP binding"/>
    <property type="evidence" value="ECO:0007669"/>
    <property type="project" value="UniProtKB-UniRule"/>
</dbReference>
<dbReference type="Gene3D" id="3.30.200.20">
    <property type="entry name" value="Phosphorylase Kinase, domain 1"/>
    <property type="match status" value="1"/>
</dbReference>
<dbReference type="Gene3D" id="1.10.510.10">
    <property type="entry name" value="Transferase(Phosphotransferase) domain 1"/>
    <property type="match status" value="1"/>
</dbReference>
<keyword evidence="2" id="KW-0723">Serine/threonine-protein kinase</keyword>
<dbReference type="SUPFAM" id="SSF56112">
    <property type="entry name" value="Protein kinase-like (PK-like)"/>
    <property type="match status" value="1"/>
</dbReference>
<evidence type="ECO:0000256" key="5">
    <source>
        <dbReference type="ARBA" id="ARBA00022777"/>
    </source>
</evidence>
<proteinExistence type="predicted"/>
<dbReference type="PROSITE" id="PS00107">
    <property type="entry name" value="PROTEIN_KINASE_ATP"/>
    <property type="match status" value="1"/>
</dbReference>
<dbReference type="Gene3D" id="2.130.10.10">
    <property type="entry name" value="YVTN repeat-like/Quinoprotein amine dehydrogenase"/>
    <property type="match status" value="1"/>
</dbReference>
<name>A0A5S9IMU1_UABAM</name>
<evidence type="ECO:0000256" key="6">
    <source>
        <dbReference type="ARBA" id="ARBA00022840"/>
    </source>
</evidence>
<sequence>MDDNKKIKNTIQETLVEVPAGTKREQMPKRIGRYEIISELGRGGMGVVFKAQDSKLHRIVALKVLIGNILTQERKERFFAEARSMAKLNHENIIKLYDYGEDNGVCFFTMDYIEGQTLDEVLKQKAMSLKQTVALIEKICQAMHYCHSQKIIHRDLKPSNIMIKNGKPYVMDFGIAKEVSEDGLTKPGSIMGSPHYMSPEQAEGDRKKIDHRSDIYSLGMILYRCLTGKTGFAGDSIMKTLMKIMKEDPVAPRQINPRIPENLEKICLKALEKKRENRYQSMHLFARYLRRFLDGGKVNLRLAKKEKAANKTWLWVSISAIVFVLVALMSMMTTSPLDELREEAETYIAEGFSQKAVTTAQQILHKEITDDEAWEIWFLGNYQLLSKSFFADVKNNIKKMEKNFPFSLETERDALQHALDTHDFIAQKSFKKAQNALHKLRDKNALLMDDHLTKTVANLQKNLKDMQAALEKEMAEQKRKDLEREKQQAKEKERQRLASKQQQNDNNTSSEEKPFRKILKDQPFRKILKDQPFRKILKDQPFRKILEEEPSTNTTTQMFRYNPARNGHTTAPDVTRPTVKYQMFIDEFPFITAPVIHDNMLYIHSIIAVYKIDLRNNKIISAFSKLHKKVHEQPRTFKKRHRTVPEERSALLLHKGILYFACNHPNPNKNYSDFCAVQTRGRGKLIASAPIPSRITTSPTVYKDTIYIGCQDGNVYALKLQGNTFHIQKKYLGKKLRAVVSAPVLYRDQLIFQCDGMSIFRYKLNLPSHQPTSIRVDHWGATTPVAYDDMTFAATATGAVVCIDKSFQNVEWHHQGPEVPIHSSLGVSGNYVYMFFSDGVFQIYDRAQKKPAAFGYIGPTRCSPVITKRYMYIGNNASQDEGSILHVFDLNNLIHKKNKIRIHHESKPLQGDIVAEPLLYNGRIYVVTTAGNLYVMGNE</sequence>
<dbReference type="InterPro" id="IPR011009">
    <property type="entry name" value="Kinase-like_dom_sf"/>
</dbReference>
<dbReference type="GO" id="GO:0004674">
    <property type="term" value="F:protein serine/threonine kinase activity"/>
    <property type="evidence" value="ECO:0007669"/>
    <property type="project" value="UniProtKB-KW"/>
</dbReference>